<keyword evidence="2" id="KW-1133">Transmembrane helix</keyword>
<feature type="region of interest" description="Disordered" evidence="1">
    <location>
        <begin position="169"/>
        <end position="193"/>
    </location>
</feature>
<comment type="caution">
    <text evidence="3">The sequence shown here is derived from an EMBL/GenBank/DDBJ whole genome shotgun (WGS) entry which is preliminary data.</text>
</comment>
<reference evidence="3 4" key="1">
    <citation type="journal article" date="2018" name="Sci. Rep.">
        <title>Genomic signatures of local adaptation to the degree of environmental predictability in rotifers.</title>
        <authorList>
            <person name="Franch-Gras L."/>
            <person name="Hahn C."/>
            <person name="Garcia-Roger E.M."/>
            <person name="Carmona M.J."/>
            <person name="Serra M."/>
            <person name="Gomez A."/>
        </authorList>
    </citation>
    <scope>NUCLEOTIDE SEQUENCE [LARGE SCALE GENOMIC DNA]</scope>
    <source>
        <strain evidence="3">HYR1</strain>
    </source>
</reference>
<keyword evidence="2" id="KW-0812">Transmembrane</keyword>
<protein>
    <submittedName>
        <fullName evidence="3">Uncharacterized protein</fullName>
    </submittedName>
</protein>
<evidence type="ECO:0000313" key="4">
    <source>
        <dbReference type="Proteomes" id="UP000276133"/>
    </source>
</evidence>
<feature type="transmembrane region" description="Helical" evidence="2">
    <location>
        <begin position="77"/>
        <end position="96"/>
    </location>
</feature>
<gene>
    <name evidence="3" type="ORF">BpHYR1_007569</name>
</gene>
<evidence type="ECO:0000256" key="2">
    <source>
        <dbReference type="SAM" id="Phobius"/>
    </source>
</evidence>
<keyword evidence="2" id="KW-0472">Membrane</keyword>
<keyword evidence="4" id="KW-1185">Reference proteome</keyword>
<sequence length="193" mass="22725">MHQNVLMLINFRFFENIFSKLNNEHEIRLSICRITVVPRYNEQVGRKFLCSLYRNSLKRDALSFFLSKFICHFFKQIYLSSIILIAVFFVVSAPSLTQILNGNKIRQAPEQNSKLVHLLISQNLCYSQLKLRIEVQKRAAKVPHTLRPLDYRKRCKLLELTSLDDRRIGGNVTQNTKPQRDWNPLERSATQYP</sequence>
<proteinExistence type="predicted"/>
<dbReference type="AlphaFoldDB" id="A0A3M7TAI9"/>
<evidence type="ECO:0000256" key="1">
    <source>
        <dbReference type="SAM" id="MobiDB-lite"/>
    </source>
</evidence>
<evidence type="ECO:0000313" key="3">
    <source>
        <dbReference type="EMBL" id="RNA44985.1"/>
    </source>
</evidence>
<dbReference type="Proteomes" id="UP000276133">
    <property type="component" value="Unassembled WGS sequence"/>
</dbReference>
<name>A0A3M7TAI9_BRAPC</name>
<accession>A0A3M7TAI9</accession>
<dbReference type="EMBL" id="REGN01000042">
    <property type="protein sequence ID" value="RNA44985.1"/>
    <property type="molecule type" value="Genomic_DNA"/>
</dbReference>
<organism evidence="3 4">
    <name type="scientific">Brachionus plicatilis</name>
    <name type="common">Marine rotifer</name>
    <name type="synonym">Brachionus muelleri</name>
    <dbReference type="NCBI Taxonomy" id="10195"/>
    <lineage>
        <taxon>Eukaryota</taxon>
        <taxon>Metazoa</taxon>
        <taxon>Spiralia</taxon>
        <taxon>Gnathifera</taxon>
        <taxon>Rotifera</taxon>
        <taxon>Eurotatoria</taxon>
        <taxon>Monogononta</taxon>
        <taxon>Pseudotrocha</taxon>
        <taxon>Ploima</taxon>
        <taxon>Brachionidae</taxon>
        <taxon>Brachionus</taxon>
    </lineage>
</organism>